<evidence type="ECO:0000313" key="7">
    <source>
        <dbReference type="Proteomes" id="UP000288805"/>
    </source>
</evidence>
<name>A0A438F3C3_VITVI</name>
<dbReference type="Pfam" id="PF10475">
    <property type="entry name" value="Vps54_N"/>
    <property type="match status" value="2"/>
</dbReference>
<gene>
    <name evidence="6" type="ORF">CK203_068306</name>
</gene>
<dbReference type="InterPro" id="IPR019515">
    <property type="entry name" value="VPS54_N"/>
</dbReference>
<evidence type="ECO:0000256" key="1">
    <source>
        <dbReference type="ARBA" id="ARBA00022448"/>
    </source>
</evidence>
<proteinExistence type="predicted"/>
<dbReference type="GO" id="GO:0015031">
    <property type="term" value="P:protein transport"/>
    <property type="evidence" value="ECO:0007669"/>
    <property type="project" value="UniProtKB-KW"/>
</dbReference>
<dbReference type="PANTHER" id="PTHR13258">
    <property type="entry name" value="SYNDETIN"/>
    <property type="match status" value="1"/>
</dbReference>
<dbReference type="GO" id="GO:0032456">
    <property type="term" value="P:endocytic recycling"/>
    <property type="evidence" value="ECO:0007669"/>
    <property type="project" value="InterPro"/>
</dbReference>
<dbReference type="PANTHER" id="PTHR13258:SF0">
    <property type="entry name" value="SYNDETIN"/>
    <property type="match status" value="1"/>
</dbReference>
<accession>A0A438F3C3</accession>
<dbReference type="InterPro" id="IPR040047">
    <property type="entry name" value="VPS50"/>
</dbReference>
<organism evidence="6 7">
    <name type="scientific">Vitis vinifera</name>
    <name type="common">Grape</name>
    <dbReference type="NCBI Taxonomy" id="29760"/>
    <lineage>
        <taxon>Eukaryota</taxon>
        <taxon>Viridiplantae</taxon>
        <taxon>Streptophyta</taxon>
        <taxon>Embryophyta</taxon>
        <taxon>Tracheophyta</taxon>
        <taxon>Spermatophyta</taxon>
        <taxon>Magnoliopsida</taxon>
        <taxon>eudicotyledons</taxon>
        <taxon>Gunneridae</taxon>
        <taxon>Pentapetalae</taxon>
        <taxon>rosids</taxon>
        <taxon>Vitales</taxon>
        <taxon>Vitaceae</taxon>
        <taxon>Viteae</taxon>
        <taxon>Vitis</taxon>
    </lineage>
</organism>
<dbReference type="EMBL" id="QGNW01001128">
    <property type="protein sequence ID" value="RVW54453.1"/>
    <property type="molecule type" value="Genomic_DNA"/>
</dbReference>
<keyword evidence="3" id="KW-0175">Coiled coil</keyword>
<dbReference type="Proteomes" id="UP000288805">
    <property type="component" value="Unassembled WGS sequence"/>
</dbReference>
<evidence type="ECO:0000256" key="2">
    <source>
        <dbReference type="ARBA" id="ARBA00022927"/>
    </source>
</evidence>
<comment type="caution">
    <text evidence="6">The sequence shown here is derived from an EMBL/GenBank/DDBJ whole genome shotgun (WGS) entry which is preliminary data.</text>
</comment>
<feature type="region of interest" description="Disordered" evidence="4">
    <location>
        <begin position="308"/>
        <end position="341"/>
    </location>
</feature>
<evidence type="ECO:0000259" key="5">
    <source>
        <dbReference type="Pfam" id="PF10475"/>
    </source>
</evidence>
<reference evidence="6 7" key="1">
    <citation type="journal article" date="2018" name="PLoS Genet.">
        <title>Population sequencing reveals clonal diversity and ancestral inbreeding in the grapevine cultivar Chardonnay.</title>
        <authorList>
            <person name="Roach M.J."/>
            <person name="Johnson D.L."/>
            <person name="Bohlmann J."/>
            <person name="van Vuuren H.J."/>
            <person name="Jones S.J."/>
            <person name="Pretorius I.S."/>
            <person name="Schmidt S.A."/>
            <person name="Borneman A.R."/>
        </authorList>
    </citation>
    <scope>NUCLEOTIDE SEQUENCE [LARGE SCALE GENOMIC DNA]</scope>
    <source>
        <strain evidence="7">cv. Chardonnay</strain>
        <tissue evidence="6">Leaf</tissue>
    </source>
</reference>
<dbReference type="AlphaFoldDB" id="A0A438F3C3"/>
<dbReference type="GO" id="GO:1990745">
    <property type="term" value="C:EARP complex"/>
    <property type="evidence" value="ECO:0007669"/>
    <property type="project" value="InterPro"/>
</dbReference>
<feature type="compositionally biased region" description="Basic and acidic residues" evidence="4">
    <location>
        <begin position="324"/>
        <end position="335"/>
    </location>
</feature>
<feature type="region of interest" description="Disordered" evidence="4">
    <location>
        <begin position="372"/>
        <end position="394"/>
    </location>
</feature>
<sequence>MSLLGGNECTMAVSMLADGFYFCGKDFKFSVKGMQLVKELEKDLKVANVICMNGRRHLTSSMNEVSRDLIVTSNSKRKQALLDMLPILTELRHALDMQVALESHVEDGNYFKAFQVLPEYLQLLDSLSELSAIQELSRGVEVWLGKTLQKLDSLLLGVCQEFKDEGYINVSISSLSCETNCYFLVYAKKLKIDLIGCYDALQVVDAYALIGDVSGLAEKMQSFFMQEVLSETHSVLKNIVQEDQEAHMQSTRLTYSDLCLRIPESKFRLCLLKTLAGLFRLMSSYYAIMSFQLENKVLACQTSNVSQKRSDIAPSGDEQQIESVTRDSCRSKADNDSLMDSVDRMPISSSVEESMATTVSFADAPGSTLSVYKDSNGPVDESRNDGSEASSSGSPWYQLRKDAIAFVSQTLQRGRKNLWQLTTSRVSVLLSSAAACSTSIHQFLRNYEDLNVFILAGEAFCGVEAVEFRMKLKTGCENYFVAFHRQSLYIWRQGQEVSVMACGHTWLAVNDMARGNRWRLLDLAWDLYFSFLTSVSILRILRVAQAILVEKLTPVDSLTQVNSLVFVNFLVEGDSFIVLSQVSK</sequence>
<protein>
    <recommendedName>
        <fullName evidence="5">Vacuolar protein sorting-associated protein 54 N-terminal domain-containing protein</fullName>
    </recommendedName>
</protein>
<keyword evidence="2" id="KW-0653">Protein transport</keyword>
<keyword evidence="1" id="KW-0813">Transport</keyword>
<evidence type="ECO:0000256" key="3">
    <source>
        <dbReference type="ARBA" id="ARBA00023054"/>
    </source>
</evidence>
<dbReference type="GO" id="GO:0042147">
    <property type="term" value="P:retrograde transport, endosome to Golgi"/>
    <property type="evidence" value="ECO:0007669"/>
    <property type="project" value="InterPro"/>
</dbReference>
<dbReference type="GO" id="GO:0005829">
    <property type="term" value="C:cytosol"/>
    <property type="evidence" value="ECO:0007669"/>
    <property type="project" value="GOC"/>
</dbReference>
<evidence type="ECO:0000313" key="6">
    <source>
        <dbReference type="EMBL" id="RVW54453.1"/>
    </source>
</evidence>
<feature type="domain" description="Vacuolar protein sorting-associated protein 54 N-terminal" evidence="5">
    <location>
        <begin position="202"/>
        <end position="291"/>
    </location>
</feature>
<evidence type="ECO:0000256" key="4">
    <source>
        <dbReference type="SAM" id="MobiDB-lite"/>
    </source>
</evidence>
<feature type="domain" description="Vacuolar protein sorting-associated protein 54 N-terminal" evidence="5">
    <location>
        <begin position="31"/>
        <end position="170"/>
    </location>
</feature>